<dbReference type="GO" id="GO:0005886">
    <property type="term" value="C:plasma membrane"/>
    <property type="evidence" value="ECO:0007669"/>
    <property type="project" value="TreeGrafter"/>
</dbReference>
<dbReference type="PANTHER" id="PTHR47372:SF11">
    <property type="entry name" value="RE19971P"/>
    <property type="match status" value="1"/>
</dbReference>
<organism evidence="2">
    <name type="scientific">viral metagenome</name>
    <dbReference type="NCBI Taxonomy" id="1070528"/>
    <lineage>
        <taxon>unclassified sequences</taxon>
        <taxon>metagenomes</taxon>
        <taxon>organismal metagenomes</taxon>
    </lineage>
</organism>
<dbReference type="PANTHER" id="PTHR47372">
    <property type="entry name" value="DAUER UP-REGULATED-RELATED"/>
    <property type="match status" value="1"/>
</dbReference>
<keyword evidence="1" id="KW-1133">Transmembrane helix</keyword>
<dbReference type="GO" id="GO:0005635">
    <property type="term" value="C:nuclear envelope"/>
    <property type="evidence" value="ECO:0007669"/>
    <property type="project" value="TreeGrafter"/>
</dbReference>
<evidence type="ECO:0008006" key="3">
    <source>
        <dbReference type="Google" id="ProtNLM"/>
    </source>
</evidence>
<dbReference type="AlphaFoldDB" id="A0A6C0L7E1"/>
<protein>
    <recommendedName>
        <fullName evidence="3">TM2 domain-containing protein</fullName>
    </recommendedName>
</protein>
<sequence>MGSYTPDFIKEAVAGSHVAVWGEPQYSKFGMLLFTLVFGYFGLHHFMLRSPLTGILCYIVNMYTGGYWYLFDLLQLYETSVDDLNEYGLGSPFLCQFGIAVGMWEGGTVKTDEEGHVISEAIYQRGGGIFSAVGSLAAKGVAKKAATTTASTAAQQASKQAAQQAAQKASQQAAQQAAQKASQQAAQKAAQPITAAEKAAAEKAAAAKAKQQAGQKAAADAKKASGSSGSGLGDAGVGSGLGGVASGVGSGLGGVASGVGSGLGAMAPGLAAGMSGMGGMGGMSGMGSDPMLPGSAFEPPPLRFNTGSGSLADTAGNLMAEWMKLIIGWLLSRRPGQEPKKYPSQFDPASPLWTFLFLLAVPIGPLACIIAGDWWNALFHLNPLIYIYSIIETIYTLLYPMEVFINGVSRPFPFPQIFINIDVDGQSPYIQRSEMKIESPEKSIGVVEPFIRISKYTMALVEGIISYIPMAIGPGITAALSKFANAAQITAMAGTSIAGSGLAAAGTALAGAAKPAPSMPAAKLPVKPAKVLKGGGEEQTSDLAPSDTISVGILAAVLIGGLFLGLGRNVQGKDDSPPLARRI</sequence>
<feature type="transmembrane region" description="Helical" evidence="1">
    <location>
        <begin position="548"/>
        <end position="566"/>
    </location>
</feature>
<keyword evidence="1" id="KW-0472">Membrane</keyword>
<evidence type="ECO:0000313" key="2">
    <source>
        <dbReference type="EMBL" id="QHU26513.1"/>
    </source>
</evidence>
<feature type="transmembrane region" description="Helical" evidence="1">
    <location>
        <begin position="26"/>
        <end position="43"/>
    </location>
</feature>
<accession>A0A6C0L7E1</accession>
<name>A0A6C0L7E1_9ZZZZ</name>
<dbReference type="GO" id="GO:0005783">
    <property type="term" value="C:endoplasmic reticulum"/>
    <property type="evidence" value="ECO:0007669"/>
    <property type="project" value="TreeGrafter"/>
</dbReference>
<evidence type="ECO:0000256" key="1">
    <source>
        <dbReference type="SAM" id="Phobius"/>
    </source>
</evidence>
<proteinExistence type="predicted"/>
<feature type="transmembrane region" description="Helical" evidence="1">
    <location>
        <begin position="384"/>
        <end position="405"/>
    </location>
</feature>
<dbReference type="EMBL" id="MN740442">
    <property type="protein sequence ID" value="QHU26513.1"/>
    <property type="molecule type" value="Genomic_DNA"/>
</dbReference>
<feature type="transmembrane region" description="Helical" evidence="1">
    <location>
        <begin position="55"/>
        <end position="71"/>
    </location>
</feature>
<reference evidence="2" key="1">
    <citation type="journal article" date="2020" name="Nature">
        <title>Giant virus diversity and host interactions through global metagenomics.</title>
        <authorList>
            <person name="Schulz F."/>
            <person name="Roux S."/>
            <person name="Paez-Espino D."/>
            <person name="Jungbluth S."/>
            <person name="Walsh D.A."/>
            <person name="Denef V.J."/>
            <person name="McMahon K.D."/>
            <person name="Konstantinidis K.T."/>
            <person name="Eloe-Fadrosh E.A."/>
            <person name="Kyrpides N.C."/>
            <person name="Woyke T."/>
        </authorList>
    </citation>
    <scope>NUCLEOTIDE SEQUENCE</scope>
    <source>
        <strain evidence="2">GVMAG-M-3300027759-16</strain>
    </source>
</reference>
<feature type="transmembrane region" description="Helical" evidence="1">
    <location>
        <begin position="352"/>
        <end position="372"/>
    </location>
</feature>
<keyword evidence="1" id="KW-0812">Transmembrane</keyword>